<keyword evidence="3" id="KW-1185">Reference proteome</keyword>
<dbReference type="Proteomes" id="UP000663181">
    <property type="component" value="Chromosome"/>
</dbReference>
<dbReference type="SUPFAM" id="SSF88874">
    <property type="entry name" value="Receptor-binding domain of short tail fibre protein gp12"/>
    <property type="match status" value="1"/>
</dbReference>
<reference evidence="2 3" key="1">
    <citation type="submission" date="2020-10" db="EMBL/GenBank/DDBJ databases">
        <title>Phylogeny of dyella-like bacteria.</title>
        <authorList>
            <person name="Fu J."/>
        </authorList>
    </citation>
    <scope>NUCLEOTIDE SEQUENCE [LARGE SCALE GENOMIC DNA]</scope>
    <source>
        <strain evidence="2 3">DHOB09</strain>
    </source>
</reference>
<evidence type="ECO:0000313" key="3">
    <source>
        <dbReference type="Proteomes" id="UP000663181"/>
    </source>
</evidence>
<sequence length="176" mass="18283">MTTPYLGEIQILSFNFAPVGWALCNGALLPIRQYTALFSLIGTTYGGDGRQTFALPNLMGAAPCGTGQGPGLTQRNLGGTFGSQTVALTQSTMPAHTHAMSLFVQTDSTKRVGLPAANYGILPPGQTLPFVSGAPANAPFAAGTIGPAGGNLPHENRQPFLALNYCIALQGDFPQF</sequence>
<evidence type="ECO:0000259" key="1">
    <source>
        <dbReference type="Pfam" id="PF07484"/>
    </source>
</evidence>
<evidence type="ECO:0000313" key="2">
    <source>
        <dbReference type="EMBL" id="QRN53687.1"/>
    </source>
</evidence>
<dbReference type="InterPro" id="IPR037053">
    <property type="entry name" value="Phage_tail_collar_dom_sf"/>
</dbReference>
<dbReference type="EMBL" id="CP064030">
    <property type="protein sequence ID" value="QRN53687.1"/>
    <property type="molecule type" value="Genomic_DNA"/>
</dbReference>
<dbReference type="Gene3D" id="3.90.1340.10">
    <property type="entry name" value="Phage tail collar domain"/>
    <property type="match status" value="1"/>
</dbReference>
<name>A0ABX7GTE8_9GAMM</name>
<dbReference type="RefSeq" id="WP_188795822.1">
    <property type="nucleotide sequence ID" value="NZ_BMIZ01000001.1"/>
</dbReference>
<protein>
    <submittedName>
        <fullName evidence="2">Phage tail protein</fullName>
    </submittedName>
</protein>
<gene>
    <name evidence="2" type="ORF">ISN74_20205</name>
</gene>
<proteinExistence type="predicted"/>
<accession>A0ABX7GTE8</accession>
<feature type="domain" description="Phage tail collar" evidence="1">
    <location>
        <begin position="7"/>
        <end position="63"/>
    </location>
</feature>
<dbReference type="Pfam" id="PF07484">
    <property type="entry name" value="Collar"/>
    <property type="match status" value="1"/>
</dbReference>
<dbReference type="InterPro" id="IPR011083">
    <property type="entry name" value="Phage_tail_collar_dom"/>
</dbReference>
<organism evidence="2 3">
    <name type="scientific">Dyella caseinilytica</name>
    <dbReference type="NCBI Taxonomy" id="1849581"/>
    <lineage>
        <taxon>Bacteria</taxon>
        <taxon>Pseudomonadati</taxon>
        <taxon>Pseudomonadota</taxon>
        <taxon>Gammaproteobacteria</taxon>
        <taxon>Lysobacterales</taxon>
        <taxon>Rhodanobacteraceae</taxon>
        <taxon>Dyella</taxon>
    </lineage>
</organism>